<dbReference type="InterPro" id="IPR002052">
    <property type="entry name" value="DNA_methylase_N6_adenine_CS"/>
</dbReference>
<dbReference type="EMBL" id="QGMZ01000010">
    <property type="protein sequence ID" value="PWR75456.1"/>
    <property type="molecule type" value="Genomic_DNA"/>
</dbReference>
<dbReference type="GO" id="GO:0008170">
    <property type="term" value="F:N-methyltransferase activity"/>
    <property type="evidence" value="ECO:0007669"/>
    <property type="project" value="InterPro"/>
</dbReference>
<keyword evidence="8" id="KW-1185">Reference proteome</keyword>
<dbReference type="GO" id="GO:0005737">
    <property type="term" value="C:cytoplasm"/>
    <property type="evidence" value="ECO:0007669"/>
    <property type="project" value="TreeGrafter"/>
</dbReference>
<evidence type="ECO:0000313" key="8">
    <source>
        <dbReference type="Proteomes" id="UP000245934"/>
    </source>
</evidence>
<dbReference type="Pfam" id="PF01555">
    <property type="entry name" value="N6_N4_Mtase"/>
    <property type="match status" value="1"/>
</dbReference>
<dbReference type="PROSITE" id="PS00092">
    <property type="entry name" value="N6_MTASE"/>
    <property type="match status" value="1"/>
</dbReference>
<keyword evidence="4" id="KW-0949">S-adenosyl-L-methionine</keyword>
<protein>
    <submittedName>
        <fullName evidence="7">Site-specific DNA-methyltransferase</fullName>
    </submittedName>
</protein>
<dbReference type="PRINTS" id="PR00506">
    <property type="entry name" value="D21N6MTFRASE"/>
</dbReference>
<dbReference type="PANTHER" id="PTHR13370">
    <property type="entry name" value="RNA METHYLASE-RELATED"/>
    <property type="match status" value="1"/>
</dbReference>
<dbReference type="InterPro" id="IPR029063">
    <property type="entry name" value="SAM-dependent_MTases_sf"/>
</dbReference>
<evidence type="ECO:0000256" key="4">
    <source>
        <dbReference type="ARBA" id="ARBA00022691"/>
    </source>
</evidence>
<evidence type="ECO:0000256" key="5">
    <source>
        <dbReference type="SAM" id="MobiDB-lite"/>
    </source>
</evidence>
<feature type="region of interest" description="Disordered" evidence="5">
    <location>
        <begin position="1"/>
        <end position="22"/>
    </location>
</feature>
<organism evidence="7 8">
    <name type="scientific">Methanospirillum stamsii</name>
    <dbReference type="NCBI Taxonomy" id="1277351"/>
    <lineage>
        <taxon>Archaea</taxon>
        <taxon>Methanobacteriati</taxon>
        <taxon>Methanobacteriota</taxon>
        <taxon>Stenosarchaea group</taxon>
        <taxon>Methanomicrobia</taxon>
        <taxon>Methanomicrobiales</taxon>
        <taxon>Methanospirillaceae</taxon>
        <taxon>Methanospirillum</taxon>
    </lineage>
</organism>
<dbReference type="SUPFAM" id="SSF53335">
    <property type="entry name" value="S-adenosyl-L-methionine-dependent methyltransferases"/>
    <property type="match status" value="1"/>
</dbReference>
<dbReference type="InterPro" id="IPR002941">
    <property type="entry name" value="DNA_methylase_N4/N6"/>
</dbReference>
<comment type="caution">
    <text evidence="7">The sequence shown here is derived from an EMBL/GenBank/DDBJ whole genome shotgun (WGS) entry which is preliminary data.</text>
</comment>
<gene>
    <name evidence="7" type="ORF">DLD82_04825</name>
</gene>
<evidence type="ECO:0000259" key="6">
    <source>
        <dbReference type="Pfam" id="PF01555"/>
    </source>
</evidence>
<comment type="similarity">
    <text evidence="1">Belongs to the N(4)/N(6)-methyltransferase family.</text>
</comment>
<keyword evidence="2 7" id="KW-0489">Methyltransferase</keyword>
<evidence type="ECO:0000256" key="1">
    <source>
        <dbReference type="ARBA" id="ARBA00006594"/>
    </source>
</evidence>
<dbReference type="GO" id="GO:0003677">
    <property type="term" value="F:DNA binding"/>
    <property type="evidence" value="ECO:0007669"/>
    <property type="project" value="InterPro"/>
</dbReference>
<proteinExistence type="inferred from homology"/>
<dbReference type="Gene3D" id="3.40.50.150">
    <property type="entry name" value="Vaccinia Virus protein VP39"/>
    <property type="match status" value="1"/>
</dbReference>
<dbReference type="GeneID" id="97609618"/>
<dbReference type="InterPro" id="IPR002295">
    <property type="entry name" value="N4/N6-MTase_EcoPI_Mod-like"/>
</dbReference>
<dbReference type="RefSeq" id="WP_109939975.1">
    <property type="nucleotide sequence ID" value="NZ_CP176366.1"/>
</dbReference>
<name>A0A2V2NCX2_9EURY</name>
<dbReference type="AlphaFoldDB" id="A0A2V2NCX2"/>
<feature type="domain" description="DNA methylase N-4/N-6" evidence="6">
    <location>
        <begin position="161"/>
        <end position="489"/>
    </location>
</feature>
<sequence>MPPKKQPAKSGIDAIRHNEKRKNIPTEELRDFVIGDEHNPSILRYPRDPSLDPQLVWKGKDEQDGKDLEVPSVPIYIQEKIHPKVIIEEFLENQKKADGVKEAGSTYQVSLFDDFNGLPEEFDERVEFYQHDQNWSNRMILGDSLLVMASLAEKEGLKGKVQTIYLDPPYGIKFGSNWQVSTRKRNVSDSKADDVTRQPEQVKAFRDTWELGIHSYLSYIRDRLIIARELLSESGSIFIQIGDENVHLIRSLLDEIFGTENFCAQIAFVKTTSQTSKLAASSIDYILWYGKNRECIKYRQIFQEKGLLTDKSGVYSWIEFPNLMRQKLTPMQKAEIINSPKIPGKIFMTSDITSQSGGSTTGYEITFYGQKYLPGKGFWKTHSVGVARLIRSNRITRSGSTLRYVRYIDDFPAYPYVNLWTDTGTGSFTEDKVFVVQTSTKVIERCILMTTDPGDLVLDPTCGSGTTAYVAEQWGRRWITIDTSRVALALARTRLMAARYPFYYLSDSPEGLEQEAKIIGRDPIKTKTLHDIRKGFVYKRVPHITLKSIANNEDIDSIYEKYLALMEPVREKINKKAKQKWEEWEIPRPEDGPKEITDLLEEWWNIRIQRQDSIDESIAQRADTELLYDQPYEDKKRVRVTGPFTVESLSPHRVLPADGNIDGVVSSEEKEQHQDFTTIIIDNIRKAGVQNTKKNERLKLDTLELFAGSWIHATGTYHEEDGTEKRVALSIGPEHGTVGPQQVKEAVKEAVQGLGYDLLLVCGFAFDPHVSEEVKRYGNLMVLPVKMNPDLAMGDELLKKTGSGNLFMIFGEPDIDIVKDKGFITVELKGVDVYDPTTGQVRSSSTDDVACWFIDTDYNGESFFVRHAYFTGADKPYDKLKKALKAEVNESAWEEIYRTVSRTFLVPESGKIAVKVINHYGDEVLKVFGV</sequence>
<evidence type="ECO:0000256" key="2">
    <source>
        <dbReference type="ARBA" id="ARBA00022603"/>
    </source>
</evidence>
<keyword evidence="3 7" id="KW-0808">Transferase</keyword>
<dbReference type="Proteomes" id="UP000245934">
    <property type="component" value="Unassembled WGS sequence"/>
</dbReference>
<dbReference type="GO" id="GO:0032259">
    <property type="term" value="P:methylation"/>
    <property type="evidence" value="ECO:0007669"/>
    <property type="project" value="UniProtKB-KW"/>
</dbReference>
<dbReference type="OrthoDB" id="38200at2157"/>
<evidence type="ECO:0000256" key="3">
    <source>
        <dbReference type="ARBA" id="ARBA00022679"/>
    </source>
</evidence>
<reference evidence="7 8" key="1">
    <citation type="submission" date="2018-05" db="EMBL/GenBank/DDBJ databases">
        <title>Draft genome of Methanospirillum stamsii Pt1.</title>
        <authorList>
            <person name="Dueholm M.S."/>
            <person name="Nielsen P.H."/>
            <person name="Bakmann L.F."/>
            <person name="Otzen D.E."/>
        </authorList>
    </citation>
    <scope>NUCLEOTIDE SEQUENCE [LARGE SCALE GENOMIC DNA]</scope>
    <source>
        <strain evidence="7 8">Pt1</strain>
    </source>
</reference>
<evidence type="ECO:0000313" key="7">
    <source>
        <dbReference type="EMBL" id="PWR75456.1"/>
    </source>
</evidence>
<dbReference type="PANTHER" id="PTHR13370:SF16">
    <property type="entry name" value="SITE-SPECIFIC DNA-METHYLTRANSFERASE (ADENINE-SPECIFIC)"/>
    <property type="match status" value="1"/>
</dbReference>
<accession>A0A2V2NCX2</accession>